<gene>
    <name evidence="3" type="ORF">ASIM_LOCUS4996</name>
</gene>
<dbReference type="PANTHER" id="PTHR22576">
    <property type="entry name" value="MUCOSA ASSOCIATED LYMPHOID TISSUE LYMPHOMA TRANSLOCATION PROTEIN 1/PARACASPASE"/>
    <property type="match status" value="1"/>
</dbReference>
<reference evidence="3 4" key="2">
    <citation type="submission" date="2018-11" db="EMBL/GenBank/DDBJ databases">
        <authorList>
            <consortium name="Pathogen Informatics"/>
        </authorList>
    </citation>
    <scope>NUCLEOTIDE SEQUENCE [LARGE SCALE GENOMIC DNA]</scope>
</reference>
<dbReference type="AlphaFoldDB" id="A0A0M3JC64"/>
<organism evidence="5">
    <name type="scientific">Anisakis simplex</name>
    <name type="common">Herring worm</name>
    <dbReference type="NCBI Taxonomy" id="6269"/>
    <lineage>
        <taxon>Eukaryota</taxon>
        <taxon>Metazoa</taxon>
        <taxon>Ecdysozoa</taxon>
        <taxon>Nematoda</taxon>
        <taxon>Chromadorea</taxon>
        <taxon>Rhabditida</taxon>
        <taxon>Spirurina</taxon>
        <taxon>Ascaridomorpha</taxon>
        <taxon>Ascaridoidea</taxon>
        <taxon>Anisakidae</taxon>
        <taxon>Anisakis</taxon>
        <taxon>Anisakis simplex complex</taxon>
    </lineage>
</organism>
<evidence type="ECO:0000256" key="1">
    <source>
        <dbReference type="ARBA" id="ARBA00010134"/>
    </source>
</evidence>
<dbReference type="GO" id="GO:0006508">
    <property type="term" value="P:proteolysis"/>
    <property type="evidence" value="ECO:0007669"/>
    <property type="project" value="InterPro"/>
</dbReference>
<accession>A0A0M3JC64</accession>
<dbReference type="WBParaSite" id="ASIM_0000519401-mRNA-1">
    <property type="protein sequence ID" value="ASIM_0000519401-mRNA-1"/>
    <property type="gene ID" value="ASIM_0000519401"/>
</dbReference>
<dbReference type="SUPFAM" id="SSF52129">
    <property type="entry name" value="Caspase-like"/>
    <property type="match status" value="1"/>
</dbReference>
<dbReference type="Proteomes" id="UP000267096">
    <property type="component" value="Unassembled WGS sequence"/>
</dbReference>
<proteinExistence type="inferred from homology"/>
<keyword evidence="4" id="KW-1185">Reference proteome</keyword>
<dbReference type="Gene3D" id="3.30.70.1470">
    <property type="entry name" value="Caspase-like"/>
    <property type="match status" value="1"/>
</dbReference>
<evidence type="ECO:0000259" key="2">
    <source>
        <dbReference type="PROSITE" id="PS50207"/>
    </source>
</evidence>
<dbReference type="Pfam" id="PF00656">
    <property type="entry name" value="Peptidase_C14"/>
    <property type="match status" value="1"/>
</dbReference>
<dbReference type="GO" id="GO:0004197">
    <property type="term" value="F:cysteine-type endopeptidase activity"/>
    <property type="evidence" value="ECO:0007669"/>
    <property type="project" value="InterPro"/>
</dbReference>
<name>A0A0M3JC64_ANISI</name>
<dbReference type="OrthoDB" id="6114029at2759"/>
<dbReference type="EMBL" id="UYRR01009329">
    <property type="protein sequence ID" value="VDK24838.1"/>
    <property type="molecule type" value="Genomic_DNA"/>
</dbReference>
<dbReference type="PRINTS" id="PR00376">
    <property type="entry name" value="IL1BCENZYME"/>
</dbReference>
<evidence type="ECO:0000313" key="5">
    <source>
        <dbReference type="WBParaSite" id="ASIM_0000519401-mRNA-1"/>
    </source>
</evidence>
<reference evidence="5" key="1">
    <citation type="submission" date="2017-02" db="UniProtKB">
        <authorList>
            <consortium name="WormBaseParasite"/>
        </authorList>
    </citation>
    <scope>IDENTIFICATION</scope>
</reference>
<evidence type="ECO:0000313" key="4">
    <source>
        <dbReference type="Proteomes" id="UP000267096"/>
    </source>
</evidence>
<feature type="domain" description="Caspase family p10" evidence="2">
    <location>
        <begin position="18"/>
        <end position="99"/>
    </location>
</feature>
<dbReference type="SMART" id="SM00115">
    <property type="entry name" value="CASc"/>
    <property type="match status" value="1"/>
</dbReference>
<comment type="similarity">
    <text evidence="1">Belongs to the peptidase C14A family.</text>
</comment>
<evidence type="ECO:0000313" key="3">
    <source>
        <dbReference type="EMBL" id="VDK24838.1"/>
    </source>
</evidence>
<dbReference type="InterPro" id="IPR002138">
    <property type="entry name" value="Pept_C14_p10"/>
</dbReference>
<dbReference type="InterPro" id="IPR052039">
    <property type="entry name" value="Caspase-related_regulators"/>
</dbReference>
<dbReference type="InterPro" id="IPR011600">
    <property type="entry name" value="Pept_C14_caspase"/>
</dbReference>
<protein>
    <submittedName>
        <fullName evidence="5">Cell death protein 3 (inferred by orthology to a C. elegans protein)</fullName>
    </submittedName>
</protein>
<dbReference type="InterPro" id="IPR015917">
    <property type="entry name" value="Pept_C14A"/>
</dbReference>
<sequence length="106" mass="12138">IHINKSSNPQHAVIRDVADILISYATTPGYVSWRNSMKGSWFIQSICEVFSKRAKDTDILAMLTMVNKRVAEAFESTSGAYKQIPDHSSRLRRNFYFFPGINQKTH</sequence>
<dbReference type="InterPro" id="IPR029030">
    <property type="entry name" value="Caspase-like_dom_sf"/>
</dbReference>
<dbReference type="PANTHER" id="PTHR22576:SF41">
    <property type="entry name" value="CASPASE 14, APOPTOSIS-RELATED CYSTEINE PEPTIDASE"/>
    <property type="match status" value="1"/>
</dbReference>
<dbReference type="PROSITE" id="PS50207">
    <property type="entry name" value="CASPASE_P10"/>
    <property type="match status" value="1"/>
</dbReference>